<keyword evidence="3" id="KW-1185">Reference proteome</keyword>
<feature type="region of interest" description="Disordered" evidence="1">
    <location>
        <begin position="26"/>
        <end position="51"/>
    </location>
</feature>
<evidence type="ECO:0000313" key="2">
    <source>
        <dbReference type="EMBL" id="MBB5987692.1"/>
    </source>
</evidence>
<sequence length="51" mass="5763">MVDTFSLLLTHGLILLACWRLLGRDDLDDESGGETQDLLGRPREARDRHDA</sequence>
<proteinExistence type="predicted"/>
<gene>
    <name evidence="2" type="ORF">HNP60_003666</name>
</gene>
<dbReference type="EMBL" id="JACHKA010000001">
    <property type="protein sequence ID" value="MBB5987692.1"/>
    <property type="molecule type" value="Genomic_DNA"/>
</dbReference>
<feature type="compositionally biased region" description="Basic and acidic residues" evidence="1">
    <location>
        <begin position="40"/>
        <end position="51"/>
    </location>
</feature>
<organism evidence="2 3">
    <name type="scientific">Sphingobium lignivorans</name>
    <dbReference type="NCBI Taxonomy" id="2735886"/>
    <lineage>
        <taxon>Bacteria</taxon>
        <taxon>Pseudomonadati</taxon>
        <taxon>Pseudomonadota</taxon>
        <taxon>Alphaproteobacteria</taxon>
        <taxon>Sphingomonadales</taxon>
        <taxon>Sphingomonadaceae</taxon>
        <taxon>Sphingobium</taxon>
    </lineage>
</organism>
<comment type="caution">
    <text evidence="2">The sequence shown here is derived from an EMBL/GenBank/DDBJ whole genome shotgun (WGS) entry which is preliminary data.</text>
</comment>
<reference evidence="2 3" key="1">
    <citation type="submission" date="2020-08" db="EMBL/GenBank/DDBJ databases">
        <title>Exploring microbial biodiversity for novel pathways involved in the catabolism of aromatic compounds derived from lignin.</title>
        <authorList>
            <person name="Elkins J."/>
        </authorList>
    </citation>
    <scope>NUCLEOTIDE SEQUENCE [LARGE SCALE GENOMIC DNA]</scope>
    <source>
        <strain evidence="2 3">B1D3A</strain>
    </source>
</reference>
<dbReference type="Proteomes" id="UP001138540">
    <property type="component" value="Unassembled WGS sequence"/>
</dbReference>
<accession>A0ABR6NK81</accession>
<name>A0ABR6NK81_9SPHN</name>
<dbReference type="RefSeq" id="WP_184156295.1">
    <property type="nucleotide sequence ID" value="NZ_JACHKA010000001.1"/>
</dbReference>
<evidence type="ECO:0000256" key="1">
    <source>
        <dbReference type="SAM" id="MobiDB-lite"/>
    </source>
</evidence>
<protein>
    <submittedName>
        <fullName evidence="2">Uncharacterized protein</fullName>
    </submittedName>
</protein>
<evidence type="ECO:0000313" key="3">
    <source>
        <dbReference type="Proteomes" id="UP001138540"/>
    </source>
</evidence>